<keyword evidence="1" id="KW-1133">Transmembrane helix</keyword>
<dbReference type="Gene3D" id="3.90.70.10">
    <property type="entry name" value="Cysteine proteinases"/>
    <property type="match status" value="1"/>
</dbReference>
<dbReference type="Proteomes" id="UP000824120">
    <property type="component" value="Chromosome 2"/>
</dbReference>
<dbReference type="EMBL" id="JACXVP010000002">
    <property type="protein sequence ID" value="KAG5619863.1"/>
    <property type="molecule type" value="Genomic_DNA"/>
</dbReference>
<protein>
    <submittedName>
        <fullName evidence="2">Uncharacterized protein</fullName>
    </submittedName>
</protein>
<feature type="transmembrane region" description="Helical" evidence="1">
    <location>
        <begin position="59"/>
        <end position="83"/>
    </location>
</feature>
<keyword evidence="1" id="KW-0812">Transmembrane</keyword>
<evidence type="ECO:0000256" key="1">
    <source>
        <dbReference type="SAM" id="Phobius"/>
    </source>
</evidence>
<accession>A0A9J6A742</accession>
<organism evidence="2 3">
    <name type="scientific">Solanum commersonii</name>
    <name type="common">Commerson's wild potato</name>
    <name type="synonym">Commerson's nightshade</name>
    <dbReference type="NCBI Taxonomy" id="4109"/>
    <lineage>
        <taxon>Eukaryota</taxon>
        <taxon>Viridiplantae</taxon>
        <taxon>Streptophyta</taxon>
        <taxon>Embryophyta</taxon>
        <taxon>Tracheophyta</taxon>
        <taxon>Spermatophyta</taxon>
        <taxon>Magnoliopsida</taxon>
        <taxon>eudicotyledons</taxon>
        <taxon>Gunneridae</taxon>
        <taxon>Pentapetalae</taxon>
        <taxon>asterids</taxon>
        <taxon>lamiids</taxon>
        <taxon>Solanales</taxon>
        <taxon>Solanaceae</taxon>
        <taxon>Solanoideae</taxon>
        <taxon>Solaneae</taxon>
        <taxon>Solanum</taxon>
    </lineage>
</organism>
<dbReference type="AlphaFoldDB" id="A0A9J6A742"/>
<proteinExistence type="predicted"/>
<keyword evidence="3" id="KW-1185">Reference proteome</keyword>
<feature type="transmembrane region" description="Helical" evidence="1">
    <location>
        <begin position="29"/>
        <end position="53"/>
    </location>
</feature>
<keyword evidence="1" id="KW-0472">Membrane</keyword>
<name>A0A9J6A742_SOLCO</name>
<comment type="caution">
    <text evidence="2">The sequence shown here is derived from an EMBL/GenBank/DDBJ whole genome shotgun (WGS) entry which is preliminary data.</text>
</comment>
<dbReference type="SUPFAM" id="SSF54001">
    <property type="entry name" value="Cysteine proteinases"/>
    <property type="match status" value="1"/>
</dbReference>
<gene>
    <name evidence="2" type="ORF">H5410_005081</name>
</gene>
<reference evidence="2 3" key="1">
    <citation type="submission" date="2020-09" db="EMBL/GenBank/DDBJ databases">
        <title>De no assembly of potato wild relative species, Solanum commersonii.</title>
        <authorList>
            <person name="Cho K."/>
        </authorList>
    </citation>
    <scope>NUCLEOTIDE SEQUENCE [LARGE SCALE GENOMIC DNA]</scope>
    <source>
        <strain evidence="2">LZ3.2</strain>
        <tissue evidence="2">Leaf</tissue>
    </source>
</reference>
<dbReference type="InterPro" id="IPR038765">
    <property type="entry name" value="Papain-like_cys_pep_sf"/>
</dbReference>
<evidence type="ECO:0000313" key="2">
    <source>
        <dbReference type="EMBL" id="KAG5619863.1"/>
    </source>
</evidence>
<evidence type="ECO:0000313" key="3">
    <source>
        <dbReference type="Proteomes" id="UP000824120"/>
    </source>
</evidence>
<sequence>MLFECGCVIFHAHRGVASSTCQSIMYHHVILTLYVVCMIQHIVDLSMLGAFGYVLPKNLFVNLCFLPLCQLCTLWFFVFLHFVRILDFPSYFDGNQQEDAHESLEYFLNQLESCCINLETKDNIVNEAFGGHLVSKVD</sequence>